<keyword evidence="5" id="KW-1185">Reference proteome</keyword>
<dbReference type="Gene3D" id="1.10.555.10">
    <property type="entry name" value="Rho GTPase activation protein"/>
    <property type="match status" value="1"/>
</dbReference>
<dbReference type="PROSITE" id="PS50238">
    <property type="entry name" value="RHOGAP"/>
    <property type="match status" value="1"/>
</dbReference>
<comment type="caution">
    <text evidence="4">The sequence shown here is derived from an EMBL/GenBank/DDBJ whole genome shotgun (WGS) entry which is preliminary data.</text>
</comment>
<dbReference type="OrthoDB" id="185175at2759"/>
<evidence type="ECO:0000259" key="3">
    <source>
        <dbReference type="PROSITE" id="PS50238"/>
    </source>
</evidence>
<dbReference type="SMART" id="SM00324">
    <property type="entry name" value="RhoGAP"/>
    <property type="match status" value="1"/>
</dbReference>
<accession>A0A4Z2DVS4</accession>
<dbReference type="CDD" id="cd00159">
    <property type="entry name" value="RhoGAP"/>
    <property type="match status" value="1"/>
</dbReference>
<feature type="region of interest" description="Disordered" evidence="2">
    <location>
        <begin position="761"/>
        <end position="780"/>
    </location>
</feature>
<evidence type="ECO:0000256" key="2">
    <source>
        <dbReference type="SAM" id="MobiDB-lite"/>
    </source>
</evidence>
<gene>
    <name evidence="4" type="ORF">EWB00_003374</name>
</gene>
<organism evidence="4 5">
    <name type="scientific">Schistosoma japonicum</name>
    <name type="common">Blood fluke</name>
    <dbReference type="NCBI Taxonomy" id="6182"/>
    <lineage>
        <taxon>Eukaryota</taxon>
        <taxon>Metazoa</taxon>
        <taxon>Spiralia</taxon>
        <taxon>Lophotrochozoa</taxon>
        <taxon>Platyhelminthes</taxon>
        <taxon>Trematoda</taxon>
        <taxon>Digenea</taxon>
        <taxon>Strigeidida</taxon>
        <taxon>Schistosomatoidea</taxon>
        <taxon>Schistosomatidae</taxon>
        <taxon>Schistosoma</taxon>
    </lineage>
</organism>
<comment type="similarity">
    <text evidence="1">Belongs to the FAM13 family.</text>
</comment>
<dbReference type="SUPFAM" id="SSF48350">
    <property type="entry name" value="GTPase activation domain, GAP"/>
    <property type="match status" value="1"/>
</dbReference>
<dbReference type="PANTHER" id="PTHR15904:SF17">
    <property type="entry name" value="RHO-GAP DOMAIN-CONTAINING PROTEIN"/>
    <property type="match status" value="1"/>
</dbReference>
<dbReference type="Pfam" id="PF00620">
    <property type="entry name" value="RhoGAP"/>
    <property type="match status" value="1"/>
</dbReference>
<dbReference type="InterPro" id="IPR039102">
    <property type="entry name" value="FAM13"/>
</dbReference>
<feature type="compositionally biased region" description="Polar residues" evidence="2">
    <location>
        <begin position="765"/>
        <end position="780"/>
    </location>
</feature>
<dbReference type="EMBL" id="SKCS01000021">
    <property type="protein sequence ID" value="TNN20626.1"/>
    <property type="molecule type" value="Genomic_DNA"/>
</dbReference>
<feature type="domain" description="Rho-GAP" evidence="3">
    <location>
        <begin position="28"/>
        <end position="219"/>
    </location>
</feature>
<dbReference type="GO" id="GO:0007165">
    <property type="term" value="P:signal transduction"/>
    <property type="evidence" value="ECO:0007669"/>
    <property type="project" value="InterPro"/>
</dbReference>
<evidence type="ECO:0000313" key="4">
    <source>
        <dbReference type="EMBL" id="TNN20626.1"/>
    </source>
</evidence>
<evidence type="ECO:0000313" key="5">
    <source>
        <dbReference type="Proteomes" id="UP000311919"/>
    </source>
</evidence>
<dbReference type="InterPro" id="IPR059029">
    <property type="entry name" value="FAM13A_dom"/>
</dbReference>
<dbReference type="Pfam" id="PF26116">
    <property type="entry name" value="FAM13A"/>
    <property type="match status" value="1"/>
</dbReference>
<sequence>MDRLVRKINISPKSKRKTLIQNEDNFGVPLKVLFDRDSSKPVPRVVKNICNYLLSNGLNSQGIFRINGSAKLIEGFKSNFQISAAEDLHSLKNVDIYALAGVLKLFLRELPDGLVPEKHGLKCIKIAKEYSSDLSVYLLKLQTVLFTLMHENYELLKYLCKFLNKVAENEHVNKMSYNSLGIIFGPCVFRCSLDVQVLKNQGLTNYVMTSLIQHHDAIFVHHPKTDFLVLDRLFKLPEIVSNSALPILEDHIQSSSDISTGFDHNASLTNVSNLQESRVSYFVETSPLAPQNAVIPEPINKVWMSRDCSIESKIPLADAYPNVPSAVYNVAFENTSLPSISCPSANFVSPSQNEEIPISPSTSFTSSPVHFEIPITSIHLSQTNLPSYSEEADIENVSDSGAEALKTQTPEQLALDITNIISSMAASHSLEGLYFKSQSDNYFNTSCHMSNCNEKPDRVKKKPSEKLRVSRVSSDSSNKVLLGDSAFDKMVHFDDITDDYSKLKRTLSHRKHIDKSSDVPLINTWNSLPSVQNKTLKTPLMSNDSCVPTYDKGLCDQFLQLNNVLPNVLEHDSCTENCSPEFDNTYQSVHSKNDGFSTERVKNTPTLTPTSTVPVSTNQFYMEMTAASDEFTKLCTNNQLCPFATDNSLNQLINQSPDTHLFSFSMKQDSHRLSHSGSFPCSINKVNSASSTERDPTPIITEPTLNVLCEPKVPLYLSDSFHPIIASLKSLEGVKSENINRKSLLLRRSFECIAHQPDTVHHLGKSNQSSSTGPMLPGSATSYSLRSNSFPSISVTDKPINQSIDKCKNHGSCCLNSLLLSSNTDNEPLNKSALKFEKLSNELSSLNTSSTFKLVTKQKSPVILAETPENISFAKNDKSNIGLISPLATLAVRRIKQEKYDIQKSLLYFESLYGRPKSPKSKRVMKPIYERYRQTKRLISARRGISVSDFPFGMNLSHSKVSTNNSVADINENYTDNRSNIKVSTSTPTSVLHDTFRNIVCDPDYSKFQSLFKNEESNFPVDNVQLSCTSHASGNHNLTSVKNDQNLNFPFKSSHRRSFIRPDDHDIQMYRRQLSCLSPMELYNEKKNILLKKHIVQTELVEYENNIKRLLGRKATKVERQPMRGKYELYGLIKRQLKVVDRCLNLCSSDLINIRYDDVNNSTD</sequence>
<evidence type="ECO:0000256" key="1">
    <source>
        <dbReference type="ARBA" id="ARBA00007549"/>
    </source>
</evidence>
<reference evidence="4 5" key="1">
    <citation type="submission" date="2019-03" db="EMBL/GenBank/DDBJ databases">
        <title>An improved genome assembly of the fluke Schistosoma japonicum.</title>
        <authorList>
            <person name="Hu W."/>
            <person name="Luo F."/>
            <person name="Yin M."/>
            <person name="Mo X."/>
            <person name="Sun C."/>
            <person name="Wu Q."/>
            <person name="Zhu B."/>
            <person name="Xiang M."/>
            <person name="Wang J."/>
            <person name="Wang Y."/>
            <person name="Zhang T."/>
            <person name="Xu B."/>
            <person name="Zheng H."/>
            <person name="Feng Z."/>
        </authorList>
    </citation>
    <scope>NUCLEOTIDE SEQUENCE [LARGE SCALE GENOMIC DNA]</scope>
    <source>
        <strain evidence="4">HuSjv2</strain>
        <tissue evidence="4">Worms</tissue>
    </source>
</reference>
<proteinExistence type="inferred from homology"/>
<dbReference type="AlphaFoldDB" id="A0A4Z2DVS4"/>
<dbReference type="InterPro" id="IPR008936">
    <property type="entry name" value="Rho_GTPase_activation_prot"/>
</dbReference>
<name>A0A4Z2DVS4_SCHJA</name>
<protein>
    <submittedName>
        <fullName evidence="4">Protein FAM13A isoform 2</fullName>
    </submittedName>
</protein>
<dbReference type="Proteomes" id="UP000311919">
    <property type="component" value="Unassembled WGS sequence"/>
</dbReference>
<dbReference type="InterPro" id="IPR000198">
    <property type="entry name" value="RhoGAP_dom"/>
</dbReference>
<dbReference type="PANTHER" id="PTHR15904">
    <property type="entry name" value="FAM13"/>
    <property type="match status" value="1"/>
</dbReference>